<accession>A0A8K0WVR3</accession>
<feature type="compositionally biased region" description="Low complexity" evidence="2">
    <location>
        <begin position="151"/>
        <end position="164"/>
    </location>
</feature>
<evidence type="ECO:0000256" key="1">
    <source>
        <dbReference type="ARBA" id="ARBA00022737"/>
    </source>
</evidence>
<dbReference type="Gene3D" id="1.25.40.10">
    <property type="entry name" value="Tetratricopeptide repeat domain"/>
    <property type="match status" value="2"/>
</dbReference>
<dbReference type="PANTHER" id="PTHR46430:SF1">
    <property type="entry name" value="CHITIN SYNTHASE REGULATOR SKT5-RELATED"/>
    <property type="match status" value="1"/>
</dbReference>
<feature type="compositionally biased region" description="Polar residues" evidence="2">
    <location>
        <begin position="139"/>
        <end position="150"/>
    </location>
</feature>
<proteinExistence type="predicted"/>
<dbReference type="InterPro" id="IPR051726">
    <property type="entry name" value="Chitin_Synth_Reg"/>
</dbReference>
<feature type="region of interest" description="Disordered" evidence="2">
    <location>
        <begin position="1"/>
        <end position="173"/>
    </location>
</feature>
<comment type="caution">
    <text evidence="3">The sequence shown here is derived from an EMBL/GenBank/DDBJ whole genome shotgun (WGS) entry which is preliminary data.</text>
</comment>
<feature type="region of interest" description="Disordered" evidence="2">
    <location>
        <begin position="363"/>
        <end position="389"/>
    </location>
</feature>
<feature type="compositionally biased region" description="Low complexity" evidence="2">
    <location>
        <begin position="103"/>
        <end position="121"/>
    </location>
</feature>
<reference evidence="3" key="1">
    <citation type="journal article" date="2021" name="Nat. Commun.">
        <title>Genetic determinants of endophytism in the Arabidopsis root mycobiome.</title>
        <authorList>
            <person name="Mesny F."/>
            <person name="Miyauchi S."/>
            <person name="Thiergart T."/>
            <person name="Pickel B."/>
            <person name="Atanasova L."/>
            <person name="Karlsson M."/>
            <person name="Huettel B."/>
            <person name="Barry K.W."/>
            <person name="Haridas S."/>
            <person name="Chen C."/>
            <person name="Bauer D."/>
            <person name="Andreopoulos W."/>
            <person name="Pangilinan J."/>
            <person name="LaButti K."/>
            <person name="Riley R."/>
            <person name="Lipzen A."/>
            <person name="Clum A."/>
            <person name="Drula E."/>
            <person name="Henrissat B."/>
            <person name="Kohler A."/>
            <person name="Grigoriev I.V."/>
            <person name="Martin F.M."/>
            <person name="Hacquard S."/>
        </authorList>
    </citation>
    <scope>NUCLEOTIDE SEQUENCE</scope>
    <source>
        <strain evidence="3">MPI-CAGE-CH-0235</strain>
    </source>
</reference>
<feature type="compositionally biased region" description="Polar residues" evidence="2">
    <location>
        <begin position="214"/>
        <end position="248"/>
    </location>
</feature>
<dbReference type="InterPro" id="IPR011990">
    <property type="entry name" value="TPR-like_helical_dom_sf"/>
</dbReference>
<evidence type="ECO:0000313" key="3">
    <source>
        <dbReference type="EMBL" id="KAH7326478.1"/>
    </source>
</evidence>
<organism evidence="3 4">
    <name type="scientific">Stachybotrys elegans</name>
    <dbReference type="NCBI Taxonomy" id="80388"/>
    <lineage>
        <taxon>Eukaryota</taxon>
        <taxon>Fungi</taxon>
        <taxon>Dikarya</taxon>
        <taxon>Ascomycota</taxon>
        <taxon>Pezizomycotina</taxon>
        <taxon>Sordariomycetes</taxon>
        <taxon>Hypocreomycetidae</taxon>
        <taxon>Hypocreales</taxon>
        <taxon>Stachybotryaceae</taxon>
        <taxon>Stachybotrys</taxon>
    </lineage>
</organism>
<protein>
    <submittedName>
        <fullName evidence="3">Sel1-like protein</fullName>
    </submittedName>
</protein>
<dbReference type="PANTHER" id="PTHR46430">
    <property type="entry name" value="PROTEIN SKT5-RELATED"/>
    <property type="match status" value="1"/>
</dbReference>
<keyword evidence="4" id="KW-1185">Reference proteome</keyword>
<feature type="compositionally biased region" description="Low complexity" evidence="2">
    <location>
        <begin position="1"/>
        <end position="34"/>
    </location>
</feature>
<dbReference type="AlphaFoldDB" id="A0A8K0WVR3"/>
<dbReference type="Pfam" id="PF08238">
    <property type="entry name" value="Sel1"/>
    <property type="match status" value="7"/>
</dbReference>
<feature type="compositionally biased region" description="Polar residues" evidence="2">
    <location>
        <begin position="63"/>
        <end position="75"/>
    </location>
</feature>
<keyword evidence="1" id="KW-0677">Repeat</keyword>
<dbReference type="InterPro" id="IPR006597">
    <property type="entry name" value="Sel1-like"/>
</dbReference>
<dbReference type="Proteomes" id="UP000813444">
    <property type="component" value="Unassembled WGS sequence"/>
</dbReference>
<gene>
    <name evidence="3" type="ORF">B0I35DRAFT_405712</name>
</gene>
<dbReference type="SMART" id="SM00671">
    <property type="entry name" value="SEL1"/>
    <property type="match status" value="7"/>
</dbReference>
<feature type="compositionally biased region" description="Basic and acidic residues" evidence="2">
    <location>
        <begin position="122"/>
        <end position="137"/>
    </location>
</feature>
<name>A0A8K0WVR3_9HYPO</name>
<dbReference type="SUPFAM" id="SSF81901">
    <property type="entry name" value="HCP-like"/>
    <property type="match status" value="1"/>
</dbReference>
<evidence type="ECO:0000256" key="2">
    <source>
        <dbReference type="SAM" id="MobiDB-lite"/>
    </source>
</evidence>
<evidence type="ECO:0000313" key="4">
    <source>
        <dbReference type="Proteomes" id="UP000813444"/>
    </source>
</evidence>
<dbReference type="OrthoDB" id="272077at2759"/>
<feature type="compositionally biased region" description="Low complexity" evidence="2">
    <location>
        <begin position="249"/>
        <end position="258"/>
    </location>
</feature>
<sequence>MAAAAGSSPPPTAASTIDSRTSMSSHSSSGSISRKPLAVPSRNQPGGPRLRDAPVSPVRVNFQHDNWAQPSNANIEHTFPQAAQVELVHRPHAQPGVAPQHTSAGSYAPGASARGYASGASDPKDGQDDFRNSRESDETTSTSQQPTSLESSVATSASSVSGAVENYEGADSSKSSIIEENPLGEQMVPQFQYYHQQHEEPPRVASVPHESYRPASNPNYIDNASNVRRHLTPNNANNFRRSSLPRPQSSYSVYSESSPRGRSPGLMPEGSQLRAHSQNRKSPDVRPTSYAELLNVPYPQQAPAPLVLDNSDLRNVIGNNASLLSAQKTLDMYRQNVKKTNDFSIQYSFAVFLISTAQEQGLDYSSPKGRKVSQSRSKDQDGNAVEGSVNRPLELVREARQILQRLSSAGYPFAQYYLADGYASGLFNKGKEDYNTAFPLFVLAAKHGHAESGYRTALCYEFGWGCRKDPAKAVQFLRAAASKRHPGAMTRLGKACLSGDLGEKRYREGVKWMKLATEAADAQYNAAPYQLGCLYETGYGEDVFQDLDYAAELFTQAAELGHPEANYRMGDAYEHGRLNCPRDPALSVHFYTGAAERGHAAGMMGLCAWYMVGAPPILEKDEEEAYEWARRSAELGYVKAQYALAYFTEMGIGCRRDILEANVWYVRAADAGDERATQRLAIIQAAVSGEGKPMEVGPPRKGAKDDKECIVM</sequence>
<feature type="region of interest" description="Disordered" evidence="2">
    <location>
        <begin position="196"/>
        <end position="286"/>
    </location>
</feature>
<dbReference type="EMBL" id="JAGPNK010000002">
    <property type="protein sequence ID" value="KAH7326478.1"/>
    <property type="molecule type" value="Genomic_DNA"/>
</dbReference>